<organism evidence="6 7">
    <name type="scientific">Dothidotthia symphoricarpi CBS 119687</name>
    <dbReference type="NCBI Taxonomy" id="1392245"/>
    <lineage>
        <taxon>Eukaryota</taxon>
        <taxon>Fungi</taxon>
        <taxon>Dikarya</taxon>
        <taxon>Ascomycota</taxon>
        <taxon>Pezizomycotina</taxon>
        <taxon>Dothideomycetes</taxon>
        <taxon>Pleosporomycetidae</taxon>
        <taxon>Pleosporales</taxon>
        <taxon>Dothidotthiaceae</taxon>
        <taxon>Dothidotthia</taxon>
    </lineage>
</organism>
<feature type="transmembrane region" description="Helical" evidence="5">
    <location>
        <begin position="32"/>
        <end position="58"/>
    </location>
</feature>
<dbReference type="AlphaFoldDB" id="A0A6A6AM40"/>
<feature type="transmembrane region" description="Helical" evidence="5">
    <location>
        <begin position="78"/>
        <end position="100"/>
    </location>
</feature>
<evidence type="ECO:0000256" key="3">
    <source>
        <dbReference type="ARBA" id="ARBA00022989"/>
    </source>
</evidence>
<feature type="transmembrane region" description="Helical" evidence="5">
    <location>
        <begin position="120"/>
        <end position="142"/>
    </location>
</feature>
<dbReference type="PANTHER" id="PTHR23112:SF37">
    <property type="entry name" value="G PROTEIN-COUPLED RECEPTOR GPR1"/>
    <property type="match status" value="1"/>
</dbReference>
<dbReference type="Pfam" id="PF05462">
    <property type="entry name" value="Dicty_CAR"/>
    <property type="match status" value="1"/>
</dbReference>
<dbReference type="SUPFAM" id="SSF81321">
    <property type="entry name" value="Family A G protein-coupled receptor-like"/>
    <property type="match status" value="1"/>
</dbReference>
<keyword evidence="2 5" id="KW-0812">Transmembrane</keyword>
<dbReference type="GO" id="GO:0007189">
    <property type="term" value="P:adenylate cyclase-activating G protein-coupled receptor signaling pathway"/>
    <property type="evidence" value="ECO:0007669"/>
    <property type="project" value="TreeGrafter"/>
</dbReference>
<reference evidence="6" key="1">
    <citation type="journal article" date="2020" name="Stud. Mycol.">
        <title>101 Dothideomycetes genomes: a test case for predicting lifestyles and emergence of pathogens.</title>
        <authorList>
            <person name="Haridas S."/>
            <person name="Albert R."/>
            <person name="Binder M."/>
            <person name="Bloem J."/>
            <person name="Labutti K."/>
            <person name="Salamov A."/>
            <person name="Andreopoulos B."/>
            <person name="Baker S."/>
            <person name="Barry K."/>
            <person name="Bills G."/>
            <person name="Bluhm B."/>
            <person name="Cannon C."/>
            <person name="Castanera R."/>
            <person name="Culley D."/>
            <person name="Daum C."/>
            <person name="Ezra D."/>
            <person name="Gonzalez J."/>
            <person name="Henrissat B."/>
            <person name="Kuo A."/>
            <person name="Liang C."/>
            <person name="Lipzen A."/>
            <person name="Lutzoni F."/>
            <person name="Magnuson J."/>
            <person name="Mondo S."/>
            <person name="Nolan M."/>
            <person name="Ohm R."/>
            <person name="Pangilinan J."/>
            <person name="Park H.-J."/>
            <person name="Ramirez L."/>
            <person name="Alfaro M."/>
            <person name="Sun H."/>
            <person name="Tritt A."/>
            <person name="Yoshinaga Y."/>
            <person name="Zwiers L.-H."/>
            <person name="Turgeon B."/>
            <person name="Goodwin S."/>
            <person name="Spatafora J."/>
            <person name="Crous P."/>
            <person name="Grigoriev I."/>
        </authorList>
    </citation>
    <scope>NUCLEOTIDE SEQUENCE</scope>
    <source>
        <strain evidence="6">CBS 119687</strain>
    </source>
</reference>
<feature type="transmembrane region" description="Helical" evidence="5">
    <location>
        <begin position="204"/>
        <end position="225"/>
    </location>
</feature>
<dbReference type="EMBL" id="ML977501">
    <property type="protein sequence ID" value="KAF2132233.1"/>
    <property type="molecule type" value="Genomic_DNA"/>
</dbReference>
<dbReference type="Proteomes" id="UP000799771">
    <property type="component" value="Unassembled WGS sequence"/>
</dbReference>
<evidence type="ECO:0000256" key="4">
    <source>
        <dbReference type="ARBA" id="ARBA00023136"/>
    </source>
</evidence>
<keyword evidence="7" id="KW-1185">Reference proteome</keyword>
<evidence type="ECO:0000256" key="5">
    <source>
        <dbReference type="SAM" id="Phobius"/>
    </source>
</evidence>
<feature type="transmembrane region" description="Helical" evidence="5">
    <location>
        <begin position="276"/>
        <end position="296"/>
    </location>
</feature>
<dbReference type="GO" id="GO:0004930">
    <property type="term" value="F:G protein-coupled receptor activity"/>
    <property type="evidence" value="ECO:0007669"/>
    <property type="project" value="TreeGrafter"/>
</dbReference>
<evidence type="ECO:0000313" key="6">
    <source>
        <dbReference type="EMBL" id="KAF2132233.1"/>
    </source>
</evidence>
<comment type="subcellular location">
    <subcellularLocation>
        <location evidence="1">Membrane</location>
        <topology evidence="1">Multi-pass membrane protein</topology>
    </subcellularLocation>
</comment>
<protein>
    <submittedName>
        <fullName evidence="6">Uncharacterized protein</fullName>
    </submittedName>
</protein>
<accession>A0A6A6AM40</accession>
<evidence type="ECO:0000256" key="2">
    <source>
        <dbReference type="ARBA" id="ARBA00022692"/>
    </source>
</evidence>
<dbReference type="GO" id="GO:0005886">
    <property type="term" value="C:plasma membrane"/>
    <property type="evidence" value="ECO:0007669"/>
    <property type="project" value="TreeGrafter"/>
</dbReference>
<keyword evidence="3 5" id="KW-1133">Transmembrane helix</keyword>
<proteinExistence type="predicted"/>
<dbReference type="PANTHER" id="PTHR23112">
    <property type="entry name" value="G PROTEIN-COUPLED RECEPTOR 157-RELATED"/>
    <property type="match status" value="1"/>
</dbReference>
<feature type="transmembrane region" description="Helical" evidence="5">
    <location>
        <begin position="154"/>
        <end position="176"/>
    </location>
</feature>
<evidence type="ECO:0000313" key="7">
    <source>
        <dbReference type="Proteomes" id="UP000799771"/>
    </source>
</evidence>
<dbReference type="GeneID" id="54409924"/>
<feature type="transmembrane region" description="Helical" evidence="5">
    <location>
        <begin position="246"/>
        <end position="264"/>
    </location>
</feature>
<dbReference type="RefSeq" id="XP_033526620.1">
    <property type="nucleotide sequence ID" value="XM_033669492.1"/>
</dbReference>
<dbReference type="Gene3D" id="1.20.1070.10">
    <property type="entry name" value="Rhodopsin 7-helix transmembrane proteins"/>
    <property type="match status" value="1"/>
</dbReference>
<sequence length="435" mass="48481">MAPHELIPVNPDTIVESQYFPYPHSVNTLPQVYRIGLVPIVVFSLMSLVSVTIMLGCITRRLISWRTHHREFVGYNQFVILIYQLLLADLQQSIAFAISIHWLSIDKILAPTAPCFIQAWFLHIGDVASGFFVLAIAIHTWLGVVKQYKMPYSWFVANIVMIWIAALILTIAGPIMHGDHFFSLAGGWCWVSSDYQKDRLYLHYLWIFIVEFGTVAIYGHVFIHLRGRISFITNNDTTKLTRATKFMVLYPAVYVILTAPLAIARMLAMGGVESPDVFFCVAGSLLTSCGWMDALLYTLTRRILNDDTASAQYAHTLSAVGTNVAHSRDTHDFGLQSTNSKEPVTAIARTVTIVGGSSSRLSRIVDHRRGRPSTHSAYLEKDLSREPSPTGSQDILTKSMTMDGATIVAETNIHVETESIDGVTLRSRDRSGSSV</sequence>
<keyword evidence="4 5" id="KW-0472">Membrane</keyword>
<dbReference type="OrthoDB" id="100006at2759"/>
<evidence type="ECO:0000256" key="1">
    <source>
        <dbReference type="ARBA" id="ARBA00004141"/>
    </source>
</evidence>
<name>A0A6A6AM40_9PLEO</name>
<gene>
    <name evidence="6" type="ORF">P153DRAFT_374017</name>
</gene>